<organism evidence="3 4">
    <name type="scientific">Novosphingobium organovorum</name>
    <dbReference type="NCBI Taxonomy" id="2930092"/>
    <lineage>
        <taxon>Bacteria</taxon>
        <taxon>Pseudomonadati</taxon>
        <taxon>Pseudomonadota</taxon>
        <taxon>Alphaproteobacteria</taxon>
        <taxon>Sphingomonadales</taxon>
        <taxon>Sphingomonadaceae</taxon>
        <taxon>Novosphingobium</taxon>
    </lineage>
</organism>
<keyword evidence="4" id="KW-1185">Reference proteome</keyword>
<feature type="domain" description="5-hmdU DNA kinase helical" evidence="2">
    <location>
        <begin position="36"/>
        <end position="313"/>
    </location>
</feature>
<reference evidence="3" key="1">
    <citation type="submission" date="2022-03" db="EMBL/GenBank/DDBJ databases">
        <title>Identification of a novel bacterium isolated from mangrove sediments.</title>
        <authorList>
            <person name="Pan X."/>
        </authorList>
    </citation>
    <scope>NUCLEOTIDE SEQUENCE</scope>
    <source>
        <strain evidence="3">B1949</strain>
    </source>
</reference>
<feature type="region of interest" description="Disordered" evidence="1">
    <location>
        <begin position="345"/>
        <end position="365"/>
    </location>
</feature>
<comment type="caution">
    <text evidence="3">The sequence shown here is derived from an EMBL/GenBank/DDBJ whole genome shotgun (WGS) entry which is preliminary data.</text>
</comment>
<dbReference type="EMBL" id="JALHLF010000057">
    <property type="protein sequence ID" value="MCJ2183700.1"/>
    <property type="molecule type" value="Genomic_DNA"/>
</dbReference>
<gene>
    <name evidence="3" type="ORF">MTR62_13515</name>
</gene>
<dbReference type="RefSeq" id="WP_244021741.1">
    <property type="nucleotide sequence ID" value="NZ_JALHLF010000057.1"/>
</dbReference>
<protein>
    <submittedName>
        <fullName evidence="3">DNA base hypermodification protein</fullName>
    </submittedName>
</protein>
<proteinExistence type="predicted"/>
<dbReference type="Proteomes" id="UP001162881">
    <property type="component" value="Unassembled WGS sequence"/>
</dbReference>
<accession>A0ABT0BF62</accession>
<evidence type="ECO:0000313" key="4">
    <source>
        <dbReference type="Proteomes" id="UP001162881"/>
    </source>
</evidence>
<sequence length="365" mass="41604">MSKRGGLRQWGGDGLICLCPPADPKPAACEQSMIPTEVFDTYWKFAAERQAVYFRRLSDPVGPWTHDPIISTYRFTNAYRAADRVSQYLIREVQYHPERSAEPDEVFFRTLLFKVFNKIETWKHLEREAGPVRWRDFNFEAVNAILDKAMSAGARLYSAAYIMPAPKFGYARKHTNHLALLSAMMKDRVPDRIRQLPTLSNVYEILLGYSGIGKFLAFQYAIDLNYSSLIDHDEADFVIAGPGALDGLAKCFSSLGKHSPEEAIHWICDQQEQAFRERGLDFQTLYGRRLQPIDCQNLLCEISKYARVAHPSVPGVSGRTRIKQSYRPSADHLIAPLFPPKWGLSVQQSTQDRPRIRPTKLGLFS</sequence>
<evidence type="ECO:0000313" key="3">
    <source>
        <dbReference type="EMBL" id="MCJ2183700.1"/>
    </source>
</evidence>
<evidence type="ECO:0000259" key="2">
    <source>
        <dbReference type="Pfam" id="PF18723"/>
    </source>
</evidence>
<evidence type="ECO:0000256" key="1">
    <source>
        <dbReference type="SAM" id="MobiDB-lite"/>
    </source>
</evidence>
<name>A0ABT0BF62_9SPHN</name>
<dbReference type="InterPro" id="IPR040684">
    <property type="entry name" value="HMUDK_hel"/>
</dbReference>
<dbReference type="Pfam" id="PF18723">
    <property type="entry name" value="HMUDK_hel"/>
    <property type="match status" value="1"/>
</dbReference>